<dbReference type="AlphaFoldDB" id="I0H1C3"/>
<dbReference type="SUPFAM" id="SSF54909">
    <property type="entry name" value="Dimeric alpha+beta barrel"/>
    <property type="match status" value="1"/>
</dbReference>
<reference evidence="2 3" key="1">
    <citation type="submission" date="2012-02" db="EMBL/GenBank/DDBJ databases">
        <title>Complete genome sequence of Actinoplanes missouriensis 431 (= NBRC 102363).</title>
        <authorList>
            <person name="Ohnishi Y."/>
            <person name="Ishikawa J."/>
            <person name="Sekine M."/>
            <person name="Hosoyama A."/>
            <person name="Harada T."/>
            <person name="Narita H."/>
            <person name="Hata T."/>
            <person name="Konno Y."/>
            <person name="Tutikane K."/>
            <person name="Fujita N."/>
            <person name="Horinouchi S."/>
            <person name="Hayakawa M."/>
        </authorList>
    </citation>
    <scope>NUCLEOTIDE SEQUENCE [LARGE SCALE GENOMIC DNA]</scope>
    <source>
        <strain evidence="3">ATCC 14538 / DSM 43046 / CBS 188.64 / JCM 3121 / NBRC 102363 / NCIMB 12654 / NRRL B-3342 / UNCC 431</strain>
    </source>
</reference>
<keyword evidence="2" id="KW-0503">Monooxygenase</keyword>
<dbReference type="EMBL" id="AP012319">
    <property type="protein sequence ID" value="BAL86810.1"/>
    <property type="molecule type" value="Genomic_DNA"/>
</dbReference>
<dbReference type="PATRIC" id="fig|512565.3.peg.1602"/>
<dbReference type="eggNOG" id="COG2329">
    <property type="taxonomic scope" value="Bacteria"/>
</dbReference>
<dbReference type="PROSITE" id="PS51725">
    <property type="entry name" value="ABM"/>
    <property type="match status" value="1"/>
</dbReference>
<organism evidence="2 3">
    <name type="scientific">Actinoplanes missouriensis (strain ATCC 14538 / DSM 43046 / CBS 188.64 / JCM 3121 / NBRC 102363 / NCIMB 12654 / NRRL B-3342 / UNCC 431)</name>
    <dbReference type="NCBI Taxonomy" id="512565"/>
    <lineage>
        <taxon>Bacteria</taxon>
        <taxon>Bacillati</taxon>
        <taxon>Actinomycetota</taxon>
        <taxon>Actinomycetes</taxon>
        <taxon>Micromonosporales</taxon>
        <taxon>Micromonosporaceae</taxon>
        <taxon>Actinoplanes</taxon>
    </lineage>
</organism>
<dbReference type="HOGENOM" id="CLU_156590_0_0_11"/>
<dbReference type="InterPro" id="IPR007138">
    <property type="entry name" value="ABM_dom"/>
</dbReference>
<dbReference type="STRING" id="512565.AMIS_15900"/>
<sequence length="118" mass="13431">MWRVWDACRMVLEVMLIDVLPGREDDFLNAYEAARPMFASVPGCRSVRVKQGMESAARFLLLVEWDSMEAQEQGFRRTERFAQWRALIAACIAQPPLSEFFGEVGVAGLSPTNNFFSH</sequence>
<gene>
    <name evidence="2" type="ordered locus">AMIS_15900</name>
</gene>
<accession>I0H1C3</accession>
<keyword evidence="3" id="KW-1185">Reference proteome</keyword>
<dbReference type="Pfam" id="PF03992">
    <property type="entry name" value="ABM"/>
    <property type="match status" value="1"/>
</dbReference>
<evidence type="ECO:0000259" key="1">
    <source>
        <dbReference type="PROSITE" id="PS51725"/>
    </source>
</evidence>
<feature type="domain" description="ABM" evidence="1">
    <location>
        <begin position="11"/>
        <end position="100"/>
    </location>
</feature>
<name>I0H1C3_ACTM4</name>
<dbReference type="Proteomes" id="UP000007882">
    <property type="component" value="Chromosome"/>
</dbReference>
<dbReference type="GO" id="GO:0004497">
    <property type="term" value="F:monooxygenase activity"/>
    <property type="evidence" value="ECO:0007669"/>
    <property type="project" value="UniProtKB-KW"/>
</dbReference>
<dbReference type="KEGG" id="ams:AMIS_15900"/>
<keyword evidence="2" id="KW-0560">Oxidoreductase</keyword>
<protein>
    <submittedName>
        <fullName evidence="2">Putative monooxygenase</fullName>
    </submittedName>
</protein>
<dbReference type="Gene3D" id="3.30.70.100">
    <property type="match status" value="1"/>
</dbReference>
<evidence type="ECO:0000313" key="2">
    <source>
        <dbReference type="EMBL" id="BAL86810.1"/>
    </source>
</evidence>
<dbReference type="InterPro" id="IPR011008">
    <property type="entry name" value="Dimeric_a/b-barrel"/>
</dbReference>
<evidence type="ECO:0000313" key="3">
    <source>
        <dbReference type="Proteomes" id="UP000007882"/>
    </source>
</evidence>
<proteinExistence type="predicted"/>